<dbReference type="GeneID" id="28737380"/>
<dbReference type="AlphaFoldDB" id="A0A0N1H6W5"/>
<dbReference type="VEuPathDB" id="FungiDB:AB675_5298"/>
<name>A0A0N1H6W5_9EURO</name>
<keyword evidence="1" id="KW-0732">Signal</keyword>
<dbReference type="OrthoDB" id="1263307at2759"/>
<dbReference type="InterPro" id="IPR029058">
    <property type="entry name" value="AB_hydrolase_fold"/>
</dbReference>
<protein>
    <recommendedName>
        <fullName evidence="2">AB hydrolase-1 domain-containing protein</fullName>
    </recommendedName>
</protein>
<evidence type="ECO:0000313" key="4">
    <source>
        <dbReference type="Proteomes" id="UP000038010"/>
    </source>
</evidence>
<evidence type="ECO:0000313" key="3">
    <source>
        <dbReference type="EMBL" id="KPI41950.1"/>
    </source>
</evidence>
<feature type="domain" description="AB hydrolase-1" evidence="2">
    <location>
        <begin position="12"/>
        <end position="249"/>
    </location>
</feature>
<feature type="chain" id="PRO_5005873042" description="AB hydrolase-1 domain-containing protein" evidence="1">
    <location>
        <begin position="20"/>
        <end position="259"/>
    </location>
</feature>
<dbReference type="PANTHER" id="PTHR37017">
    <property type="entry name" value="AB HYDROLASE-1 DOMAIN-CONTAINING PROTEIN-RELATED"/>
    <property type="match status" value="1"/>
</dbReference>
<proteinExistence type="predicted"/>
<dbReference type="STRING" id="1664694.A0A0N1H6W5"/>
<comment type="caution">
    <text evidence="3">The sequence shown here is derived from an EMBL/GenBank/DDBJ whole genome shotgun (WGS) entry which is preliminary data.</text>
</comment>
<accession>A0A0N1H6W5</accession>
<gene>
    <name evidence="3" type="ORF">AB675_5298</name>
</gene>
<dbReference type="Gene3D" id="3.40.50.1820">
    <property type="entry name" value="alpha/beta hydrolase"/>
    <property type="match status" value="1"/>
</dbReference>
<evidence type="ECO:0000256" key="1">
    <source>
        <dbReference type="SAM" id="SignalP"/>
    </source>
</evidence>
<sequence>MGSLSASADLALLVIPGAASPASFYEDFVTEVRKVTGLQVDVYSNPSGAVSDPPAGLTEDGRFWASKIEELSSQGKEVILVPHSYGGLVANEAAKGLEVAVRQQQSLTGGVKRIIYVTCVVGGVGETSSEVCSPLDFDWLLPMDGNDQFVINTDRGAHRVYNDMPLAKAQSFIPKMSPQSVKSFNDKIVSDSYTHIPMTYVLCTRDNCLTPEWQEGRIAWLQSQRQQPVETVRLDADHFPQLGATQATAKVVADVVAGL</sequence>
<organism evidence="3 4">
    <name type="scientific">Cyphellophora attinorum</name>
    <dbReference type="NCBI Taxonomy" id="1664694"/>
    <lineage>
        <taxon>Eukaryota</taxon>
        <taxon>Fungi</taxon>
        <taxon>Dikarya</taxon>
        <taxon>Ascomycota</taxon>
        <taxon>Pezizomycotina</taxon>
        <taxon>Eurotiomycetes</taxon>
        <taxon>Chaetothyriomycetidae</taxon>
        <taxon>Chaetothyriales</taxon>
        <taxon>Cyphellophoraceae</taxon>
        <taxon>Cyphellophora</taxon>
    </lineage>
</organism>
<dbReference type="RefSeq" id="XP_018001913.1">
    <property type="nucleotide sequence ID" value="XM_018145500.1"/>
</dbReference>
<dbReference type="Pfam" id="PF12697">
    <property type="entry name" value="Abhydrolase_6"/>
    <property type="match status" value="1"/>
</dbReference>
<dbReference type="PANTHER" id="PTHR37017:SF13">
    <property type="entry name" value="AB HYDROLASE-1 DOMAIN-CONTAINING PROTEIN"/>
    <property type="match status" value="1"/>
</dbReference>
<dbReference type="InterPro" id="IPR052897">
    <property type="entry name" value="Sec-Metab_Biosynth_Hydrolase"/>
</dbReference>
<evidence type="ECO:0000259" key="2">
    <source>
        <dbReference type="Pfam" id="PF12697"/>
    </source>
</evidence>
<dbReference type="Proteomes" id="UP000038010">
    <property type="component" value="Unassembled WGS sequence"/>
</dbReference>
<dbReference type="InterPro" id="IPR000073">
    <property type="entry name" value="AB_hydrolase_1"/>
</dbReference>
<keyword evidence="4" id="KW-1185">Reference proteome</keyword>
<feature type="signal peptide" evidence="1">
    <location>
        <begin position="1"/>
        <end position="19"/>
    </location>
</feature>
<reference evidence="3 4" key="1">
    <citation type="submission" date="2015-06" db="EMBL/GenBank/DDBJ databases">
        <title>Draft genome of the ant-associated black yeast Phialophora attae CBS 131958.</title>
        <authorList>
            <person name="Moreno L.F."/>
            <person name="Stielow B.J."/>
            <person name="de Hoog S."/>
            <person name="Vicente V.A."/>
            <person name="Weiss V.A."/>
            <person name="de Vries M."/>
            <person name="Cruz L.M."/>
            <person name="Souza E.M."/>
        </authorList>
    </citation>
    <scope>NUCLEOTIDE SEQUENCE [LARGE SCALE GENOMIC DNA]</scope>
    <source>
        <strain evidence="3 4">CBS 131958</strain>
    </source>
</reference>
<dbReference type="EMBL" id="LFJN01000008">
    <property type="protein sequence ID" value="KPI41950.1"/>
    <property type="molecule type" value="Genomic_DNA"/>
</dbReference>
<dbReference type="SUPFAM" id="SSF53474">
    <property type="entry name" value="alpha/beta-Hydrolases"/>
    <property type="match status" value="1"/>
</dbReference>